<dbReference type="Gene3D" id="3.50.50.60">
    <property type="entry name" value="FAD/NAD(P)-binding domain"/>
    <property type="match status" value="3"/>
</dbReference>
<dbReference type="InterPro" id="IPR006076">
    <property type="entry name" value="FAD-dep_OxRdtase"/>
</dbReference>
<evidence type="ECO:0000256" key="1">
    <source>
        <dbReference type="ARBA" id="ARBA00001974"/>
    </source>
</evidence>
<dbReference type="InterPro" id="IPR036188">
    <property type="entry name" value="FAD/NAD-bd_sf"/>
</dbReference>
<accession>A0A6J6CUA9</accession>
<feature type="domain" description="Rhodanese" evidence="15">
    <location>
        <begin position="9"/>
        <end position="50"/>
    </location>
</feature>
<dbReference type="InterPro" id="IPR001763">
    <property type="entry name" value="Rhodanese-like_dom"/>
</dbReference>
<dbReference type="Pfam" id="PF00732">
    <property type="entry name" value="GMC_oxred_N"/>
    <property type="match status" value="1"/>
</dbReference>
<dbReference type="GO" id="GO:0050660">
    <property type="term" value="F:flavin adenine dinucleotide binding"/>
    <property type="evidence" value="ECO:0007669"/>
    <property type="project" value="InterPro"/>
</dbReference>
<dbReference type="InterPro" id="IPR007867">
    <property type="entry name" value="GMC_OxRtase_C"/>
</dbReference>
<evidence type="ECO:0000256" key="11">
    <source>
        <dbReference type="ARBA" id="ARBA00049645"/>
    </source>
</evidence>
<dbReference type="PROSITE" id="PS50206">
    <property type="entry name" value="RHODANESE_3"/>
    <property type="match status" value="1"/>
</dbReference>
<comment type="pathway">
    <text evidence="11">Steroid metabolism; cholesterol degradation.</text>
</comment>
<dbReference type="EMBL" id="CAEZTA010000039">
    <property type="protein sequence ID" value="CAB4553793.1"/>
    <property type="molecule type" value="Genomic_DNA"/>
</dbReference>
<dbReference type="InterPro" id="IPR000172">
    <property type="entry name" value="GMC_OxRdtase_N"/>
</dbReference>
<dbReference type="Pfam" id="PF01266">
    <property type="entry name" value="DAO"/>
    <property type="match status" value="1"/>
</dbReference>
<keyword evidence="9" id="KW-0413">Isomerase</keyword>
<evidence type="ECO:0000256" key="6">
    <source>
        <dbReference type="ARBA" id="ARBA00023098"/>
    </source>
</evidence>
<comment type="cofactor">
    <cofactor evidence="1">
        <name>FAD</name>
        <dbReference type="ChEBI" id="CHEBI:57692"/>
    </cofactor>
</comment>
<evidence type="ECO:0000256" key="9">
    <source>
        <dbReference type="ARBA" id="ARBA00023235"/>
    </source>
</evidence>
<evidence type="ECO:0000256" key="4">
    <source>
        <dbReference type="ARBA" id="ARBA00022827"/>
    </source>
</evidence>
<proteinExistence type="predicted"/>
<dbReference type="EC" id="5.3.3.1" evidence="10"/>
<evidence type="ECO:0000256" key="14">
    <source>
        <dbReference type="ARBA" id="ARBA00049778"/>
    </source>
</evidence>
<dbReference type="InterPro" id="IPR052542">
    <property type="entry name" value="Cholesterol_Oxidase"/>
</dbReference>
<evidence type="ECO:0000259" key="15">
    <source>
        <dbReference type="PROSITE" id="PS50206"/>
    </source>
</evidence>
<dbReference type="Pfam" id="PF05199">
    <property type="entry name" value="GMC_oxred_C"/>
    <property type="match status" value="1"/>
</dbReference>
<dbReference type="PANTHER" id="PTHR47470">
    <property type="entry name" value="CHOLESTEROL OXIDASE"/>
    <property type="match status" value="1"/>
</dbReference>
<evidence type="ECO:0000256" key="8">
    <source>
        <dbReference type="ARBA" id="ARBA00023221"/>
    </source>
</evidence>
<evidence type="ECO:0000256" key="13">
    <source>
        <dbReference type="ARBA" id="ARBA00049744"/>
    </source>
</evidence>
<evidence type="ECO:0000256" key="2">
    <source>
        <dbReference type="ARBA" id="ARBA00022548"/>
    </source>
</evidence>
<keyword evidence="6" id="KW-0443">Lipid metabolism</keyword>
<dbReference type="SUPFAM" id="SSF51905">
    <property type="entry name" value="FAD/NAD(P)-binding domain"/>
    <property type="match status" value="1"/>
</dbReference>
<keyword evidence="8" id="KW-0753">Steroid metabolism</keyword>
<dbReference type="GO" id="GO:0016995">
    <property type="term" value="F:cholesterol oxidase activity"/>
    <property type="evidence" value="ECO:0007669"/>
    <property type="project" value="UniProtKB-EC"/>
</dbReference>
<dbReference type="EC" id="1.1.3.6" evidence="12"/>
<evidence type="ECO:0000256" key="5">
    <source>
        <dbReference type="ARBA" id="ARBA00023002"/>
    </source>
</evidence>
<dbReference type="AlphaFoldDB" id="A0A6J6CUA9"/>
<dbReference type="PANTHER" id="PTHR47470:SF1">
    <property type="entry name" value="FAD-DEPENDENT OXIDOREDUCTASE 2 FAD BINDING DOMAIN-CONTAINING PROTEIN"/>
    <property type="match status" value="1"/>
</dbReference>
<keyword evidence="3" id="KW-0285">Flavoprotein</keyword>
<evidence type="ECO:0000256" key="3">
    <source>
        <dbReference type="ARBA" id="ARBA00022630"/>
    </source>
</evidence>
<dbReference type="GO" id="GO:0004769">
    <property type="term" value="F:steroid Delta-isomerase activity"/>
    <property type="evidence" value="ECO:0007669"/>
    <property type="project" value="UniProtKB-EC"/>
</dbReference>
<organism evidence="16">
    <name type="scientific">freshwater metagenome</name>
    <dbReference type="NCBI Taxonomy" id="449393"/>
    <lineage>
        <taxon>unclassified sequences</taxon>
        <taxon>metagenomes</taxon>
        <taxon>ecological metagenomes</taxon>
    </lineage>
</organism>
<keyword evidence="4" id="KW-0274">FAD</keyword>
<reference evidence="16" key="1">
    <citation type="submission" date="2020-05" db="EMBL/GenBank/DDBJ databases">
        <authorList>
            <person name="Chiriac C."/>
            <person name="Salcher M."/>
            <person name="Ghai R."/>
            <person name="Kavagutti S V."/>
        </authorList>
    </citation>
    <scope>NUCLEOTIDE SEQUENCE</scope>
</reference>
<sequence>MAKELQFDVVVIGSGFGGSVTALRLREKGYSVAVLEAGKRFADKDFPKTSWRVNKFLFAPALGCFGIQRIHILPDVLVLCGAGVGGGSLVYANTLYQPGDKYFKDKQWADITDWKRELEPWYDQARRMLGVEENPFFSPSDAAMKSAATKMGVGHTFKMAPLGIYFGKGEGVAAEDPYFGGKGPARNGCTNCGECMTGCRHNAKNTLPKNYLGLAEGAGAKVFPLTTVTEFAERSDGKWVVRTEKTGAWDGSRGTTFIADQLVVAAGTFNTQKLLHKMKRKQLPNISERLGELSRTNSEALTGALMNNRNNDFSRGAAITSSFFPDEHTHIEPVRYGKGSNFMGLLQTIMTDGFTGKERRRHWVKQFLANPSLLARIINVRHWSEKTVIALVMQDVDSAVTVKGKRGLFGFKLTSKNDSDMPNATYIPAANEAVRHVANEYGGIAGGHIGDLISAPFTAHFVGGCVIGADEKTGVIDPYHRVYNYPTLHVVDGSSITANLGVNPSLTITAQAERAMSLWPNKGESDQRPAQNAPYKYLAPIHPNNPVVPASAYGALK</sequence>
<protein>
    <recommendedName>
        <fullName evidence="13">Cholesterol oxidase</fullName>
        <ecNumber evidence="12">1.1.3.6</ecNumber>
        <ecNumber evidence="10">5.3.3.1</ecNumber>
    </recommendedName>
    <alternativeName>
        <fullName evidence="14">Cholesterol isomerase</fullName>
    </alternativeName>
</protein>
<evidence type="ECO:0000256" key="10">
    <source>
        <dbReference type="ARBA" id="ARBA00038856"/>
    </source>
</evidence>
<name>A0A6J6CUA9_9ZZZZ</name>
<evidence type="ECO:0000256" key="7">
    <source>
        <dbReference type="ARBA" id="ARBA00023166"/>
    </source>
</evidence>
<keyword evidence="2" id="KW-0153">Cholesterol metabolism</keyword>
<keyword evidence="5" id="KW-0560">Oxidoreductase</keyword>
<evidence type="ECO:0000313" key="16">
    <source>
        <dbReference type="EMBL" id="CAB4553793.1"/>
    </source>
</evidence>
<dbReference type="GO" id="GO:0008203">
    <property type="term" value="P:cholesterol metabolic process"/>
    <property type="evidence" value="ECO:0007669"/>
    <property type="project" value="UniProtKB-KW"/>
</dbReference>
<keyword evidence="7" id="KW-1207">Sterol metabolism</keyword>
<gene>
    <name evidence="16" type="ORF">UFOPK1541_00432</name>
</gene>
<evidence type="ECO:0000256" key="12">
    <source>
        <dbReference type="ARBA" id="ARBA00049723"/>
    </source>
</evidence>